<dbReference type="Pfam" id="PF23552">
    <property type="entry name" value="ParB_C"/>
    <property type="match status" value="1"/>
</dbReference>
<protein>
    <submittedName>
        <fullName evidence="6">Chromosome partitioning protein, ParB family</fullName>
    </submittedName>
</protein>
<evidence type="ECO:0000256" key="2">
    <source>
        <dbReference type="ARBA" id="ARBA00022829"/>
    </source>
</evidence>
<sequence length="277" mass="30262">MAKPKGLGRGLDALLSGDHSETESLLNLDINLLHAGRYQPRTRMDQASLTSLADSIKAQGIMQPILVRPLVASGYEIIAGERRWRAAQLAGLAQIPAIVREVPDESALALSLIENIQREDLNPLEAALGIQRLVEEFGMTHQTAGQALGSSRSAITNLLRLLNLAEPVQELIMQGKIDMGHGRALLALSAEKQIEVALLIVQKQLSVRETESLIKRLNQPLAAERRQHEDRDLLRLQEDLSARLGASVVIKPGKKGAGNLVIHYASLEQLDGILSRF</sequence>
<evidence type="ECO:0000256" key="3">
    <source>
        <dbReference type="ARBA" id="ARBA00023125"/>
    </source>
</evidence>
<dbReference type="STRING" id="44576.SAMN05421881_100213"/>
<dbReference type="InterPro" id="IPR057240">
    <property type="entry name" value="ParB_dimer_C"/>
</dbReference>
<dbReference type="RefSeq" id="WP_090411055.1">
    <property type="nucleotide sequence ID" value="NZ_FNOY01000002.1"/>
</dbReference>
<dbReference type="GO" id="GO:0005694">
    <property type="term" value="C:chromosome"/>
    <property type="evidence" value="ECO:0007669"/>
    <property type="project" value="TreeGrafter"/>
</dbReference>
<dbReference type="Pfam" id="PF02195">
    <property type="entry name" value="ParB_N"/>
    <property type="match status" value="1"/>
</dbReference>
<evidence type="ECO:0000256" key="1">
    <source>
        <dbReference type="ARBA" id="ARBA00006295"/>
    </source>
</evidence>
<evidence type="ECO:0000259" key="5">
    <source>
        <dbReference type="SMART" id="SM00470"/>
    </source>
</evidence>
<proteinExistence type="inferred from homology"/>
<gene>
    <name evidence="6" type="ORF">SAMN05421881_100213</name>
</gene>
<dbReference type="GO" id="GO:0003677">
    <property type="term" value="F:DNA binding"/>
    <property type="evidence" value="ECO:0007669"/>
    <property type="project" value="UniProtKB-KW"/>
</dbReference>
<accession>A0A1H3C1Q3</accession>
<dbReference type="InterPro" id="IPR004437">
    <property type="entry name" value="ParB/RepB/Spo0J"/>
</dbReference>
<dbReference type="InterPro" id="IPR003115">
    <property type="entry name" value="ParB_N"/>
</dbReference>
<evidence type="ECO:0000313" key="6">
    <source>
        <dbReference type="EMBL" id="SDX47429.1"/>
    </source>
</evidence>
<dbReference type="GO" id="GO:0045881">
    <property type="term" value="P:positive regulation of sporulation resulting in formation of a cellular spore"/>
    <property type="evidence" value="ECO:0007669"/>
    <property type="project" value="TreeGrafter"/>
</dbReference>
<keyword evidence="3" id="KW-0238">DNA-binding</keyword>
<evidence type="ECO:0000313" key="7">
    <source>
        <dbReference type="Proteomes" id="UP000198640"/>
    </source>
</evidence>
<reference evidence="6 7" key="1">
    <citation type="submission" date="2016-10" db="EMBL/GenBank/DDBJ databases">
        <authorList>
            <person name="de Groot N.N."/>
        </authorList>
    </citation>
    <scope>NUCLEOTIDE SEQUENCE [LARGE SCALE GENOMIC DNA]</scope>
    <source>
        <strain evidence="6 7">Nm1</strain>
    </source>
</reference>
<dbReference type="CDD" id="cd16393">
    <property type="entry name" value="SPO0J_N"/>
    <property type="match status" value="1"/>
</dbReference>
<dbReference type="Proteomes" id="UP000198640">
    <property type="component" value="Unassembled WGS sequence"/>
</dbReference>
<comment type="similarity">
    <text evidence="1">Belongs to the ParB family.</text>
</comment>
<dbReference type="FunFam" id="1.10.10.2830:FF:000001">
    <property type="entry name" value="Chromosome partitioning protein ParB"/>
    <property type="match status" value="1"/>
</dbReference>
<organism evidence="6 7">
    <name type="scientific">Nitrosomonas halophila</name>
    <dbReference type="NCBI Taxonomy" id="44576"/>
    <lineage>
        <taxon>Bacteria</taxon>
        <taxon>Pseudomonadati</taxon>
        <taxon>Pseudomonadota</taxon>
        <taxon>Betaproteobacteria</taxon>
        <taxon>Nitrosomonadales</taxon>
        <taxon>Nitrosomonadaceae</taxon>
        <taxon>Nitrosomonas</taxon>
    </lineage>
</organism>
<dbReference type="PANTHER" id="PTHR33375">
    <property type="entry name" value="CHROMOSOME-PARTITIONING PROTEIN PARB-RELATED"/>
    <property type="match status" value="1"/>
</dbReference>
<keyword evidence="2" id="KW-0159">Chromosome partition</keyword>
<dbReference type="Pfam" id="PF17762">
    <property type="entry name" value="HTH_ParB"/>
    <property type="match status" value="1"/>
</dbReference>
<dbReference type="OrthoDB" id="9802051at2"/>
<dbReference type="SUPFAM" id="SSF109709">
    <property type="entry name" value="KorB DNA-binding domain-like"/>
    <property type="match status" value="1"/>
</dbReference>
<keyword evidence="7" id="KW-1185">Reference proteome</keyword>
<comment type="function">
    <text evidence="4">Involved in chromosome partition. Localize to both poles of the predivisional cell following completion of DNA replication. Binds to the DNA origin of replication.</text>
</comment>
<dbReference type="PANTHER" id="PTHR33375:SF1">
    <property type="entry name" value="CHROMOSOME-PARTITIONING PROTEIN PARB-RELATED"/>
    <property type="match status" value="1"/>
</dbReference>
<dbReference type="SUPFAM" id="SSF110849">
    <property type="entry name" value="ParB/Sulfiredoxin"/>
    <property type="match status" value="1"/>
</dbReference>
<dbReference type="Gene3D" id="3.90.1530.30">
    <property type="match status" value="1"/>
</dbReference>
<dbReference type="Gene3D" id="1.10.10.2830">
    <property type="match status" value="1"/>
</dbReference>
<dbReference type="GO" id="GO:0007059">
    <property type="term" value="P:chromosome segregation"/>
    <property type="evidence" value="ECO:0007669"/>
    <property type="project" value="UniProtKB-KW"/>
</dbReference>
<feature type="domain" description="ParB-like N-terminal" evidence="5">
    <location>
        <begin position="26"/>
        <end position="116"/>
    </location>
</feature>
<dbReference type="InterPro" id="IPR050336">
    <property type="entry name" value="Chromosome_partition/occlusion"/>
</dbReference>
<evidence type="ECO:0000256" key="4">
    <source>
        <dbReference type="ARBA" id="ARBA00025472"/>
    </source>
</evidence>
<name>A0A1H3C1Q3_9PROT</name>
<dbReference type="SMART" id="SM00470">
    <property type="entry name" value="ParB"/>
    <property type="match status" value="1"/>
</dbReference>
<dbReference type="EMBL" id="FNOY01000002">
    <property type="protein sequence ID" value="SDX47429.1"/>
    <property type="molecule type" value="Genomic_DNA"/>
</dbReference>
<dbReference type="InterPro" id="IPR041468">
    <property type="entry name" value="HTH_ParB/Spo0J"/>
</dbReference>
<dbReference type="FunFam" id="3.90.1530.30:FF:000001">
    <property type="entry name" value="Chromosome partitioning protein ParB"/>
    <property type="match status" value="1"/>
</dbReference>
<dbReference type="NCBIfam" id="TIGR00180">
    <property type="entry name" value="parB_part"/>
    <property type="match status" value="1"/>
</dbReference>
<dbReference type="InterPro" id="IPR036086">
    <property type="entry name" value="ParB/Sulfiredoxin_sf"/>
</dbReference>
<dbReference type="AlphaFoldDB" id="A0A1H3C1Q3"/>